<dbReference type="OrthoDB" id="5358104at2"/>
<dbReference type="RefSeq" id="WP_005871538.1">
    <property type="nucleotide sequence ID" value="NZ_ACYG01000025.1"/>
</dbReference>
<dbReference type="InterPro" id="IPR051791">
    <property type="entry name" value="Pra-immunoreactive"/>
</dbReference>
<gene>
    <name evidence="8" type="ORF">CAMGR0001_0080</name>
</gene>
<reference evidence="8 9" key="1">
    <citation type="submission" date="2009-07" db="EMBL/GenBank/DDBJ databases">
        <authorList>
            <person name="Madupu R."/>
            <person name="Sebastian Y."/>
            <person name="Durkin A.S."/>
            <person name="Torralba M."/>
            <person name="Methe B."/>
            <person name="Sutton G.G."/>
            <person name="Strausberg R.L."/>
            <person name="Nelson K.E."/>
        </authorList>
    </citation>
    <scope>NUCLEOTIDE SEQUENCE [LARGE SCALE GENOMIC DNA]</scope>
    <source>
        <strain evidence="8 9">RM3268</strain>
    </source>
</reference>
<keyword evidence="9" id="KW-1185">Reference proteome</keyword>
<evidence type="ECO:0000256" key="6">
    <source>
        <dbReference type="SAM" id="Phobius"/>
    </source>
</evidence>
<keyword evidence="3 6" id="KW-0812">Transmembrane</keyword>
<dbReference type="STRING" id="824.CGRAC_0098"/>
<feature type="transmembrane region" description="Helical" evidence="6">
    <location>
        <begin position="104"/>
        <end position="123"/>
    </location>
</feature>
<dbReference type="Proteomes" id="UP000005709">
    <property type="component" value="Unassembled WGS sequence"/>
</dbReference>
<dbReference type="Pfam" id="PF06271">
    <property type="entry name" value="RDD"/>
    <property type="match status" value="1"/>
</dbReference>
<dbReference type="eggNOG" id="COG1714">
    <property type="taxonomic scope" value="Bacteria"/>
</dbReference>
<feature type="domain" description="RDD" evidence="7">
    <location>
        <begin position="3"/>
        <end position="136"/>
    </location>
</feature>
<protein>
    <submittedName>
        <fullName evidence="8">RDD family protein</fullName>
    </submittedName>
</protein>
<comment type="caution">
    <text evidence="8">The sequence shown here is derived from an EMBL/GenBank/DDBJ whole genome shotgun (WGS) entry which is preliminary data.</text>
</comment>
<keyword evidence="4 6" id="KW-1133">Transmembrane helix</keyword>
<evidence type="ECO:0000259" key="7">
    <source>
        <dbReference type="Pfam" id="PF06271"/>
    </source>
</evidence>
<sequence length="145" mass="15990">MIVASLSKRVIAFSIDEAVSVTLFVVVLFAIDEPELVAAAQSGSNLEVQKIASKFILHYAIIKFLYHMIFVYLYGASLGKLAVKIYCVRVDGSSMDIATAAIRAAVRVISETIFYMGFLVAFFTNSRQSLHDMAAKTLVVEIEKE</sequence>
<keyword evidence="2" id="KW-1003">Cell membrane</keyword>
<name>C8PI99_9BACT</name>
<dbReference type="GO" id="GO:0005886">
    <property type="term" value="C:plasma membrane"/>
    <property type="evidence" value="ECO:0007669"/>
    <property type="project" value="UniProtKB-SubCell"/>
</dbReference>
<evidence type="ECO:0000256" key="4">
    <source>
        <dbReference type="ARBA" id="ARBA00022989"/>
    </source>
</evidence>
<dbReference type="PANTHER" id="PTHR36115">
    <property type="entry name" value="PROLINE-RICH ANTIGEN HOMOLOG-RELATED"/>
    <property type="match status" value="1"/>
</dbReference>
<evidence type="ECO:0000256" key="1">
    <source>
        <dbReference type="ARBA" id="ARBA00004651"/>
    </source>
</evidence>
<keyword evidence="5 6" id="KW-0472">Membrane</keyword>
<feature type="transmembrane region" description="Helical" evidence="6">
    <location>
        <begin position="51"/>
        <end position="74"/>
    </location>
</feature>
<dbReference type="InterPro" id="IPR010432">
    <property type="entry name" value="RDD"/>
</dbReference>
<evidence type="ECO:0000313" key="8">
    <source>
        <dbReference type="EMBL" id="EEV17489.1"/>
    </source>
</evidence>
<organism evidence="8 9">
    <name type="scientific">Campylobacter gracilis RM3268</name>
    <dbReference type="NCBI Taxonomy" id="553220"/>
    <lineage>
        <taxon>Bacteria</taxon>
        <taxon>Pseudomonadati</taxon>
        <taxon>Campylobacterota</taxon>
        <taxon>Epsilonproteobacteria</taxon>
        <taxon>Campylobacterales</taxon>
        <taxon>Campylobacteraceae</taxon>
        <taxon>Campylobacter</taxon>
    </lineage>
</organism>
<dbReference type="PANTHER" id="PTHR36115:SF4">
    <property type="entry name" value="MEMBRANE PROTEIN"/>
    <property type="match status" value="1"/>
</dbReference>
<evidence type="ECO:0000313" key="9">
    <source>
        <dbReference type="Proteomes" id="UP000005709"/>
    </source>
</evidence>
<evidence type="ECO:0000256" key="5">
    <source>
        <dbReference type="ARBA" id="ARBA00023136"/>
    </source>
</evidence>
<accession>C8PI99</accession>
<dbReference type="EMBL" id="ACYG01000025">
    <property type="protein sequence ID" value="EEV17489.1"/>
    <property type="molecule type" value="Genomic_DNA"/>
</dbReference>
<evidence type="ECO:0000256" key="2">
    <source>
        <dbReference type="ARBA" id="ARBA00022475"/>
    </source>
</evidence>
<evidence type="ECO:0000256" key="3">
    <source>
        <dbReference type="ARBA" id="ARBA00022692"/>
    </source>
</evidence>
<dbReference type="AlphaFoldDB" id="C8PI99"/>
<comment type="subcellular location">
    <subcellularLocation>
        <location evidence="1">Cell membrane</location>
        <topology evidence="1">Multi-pass membrane protein</topology>
    </subcellularLocation>
</comment>
<proteinExistence type="predicted"/>